<dbReference type="Pfam" id="PF12079">
    <property type="entry name" value="DUF3558"/>
    <property type="match status" value="1"/>
</dbReference>
<dbReference type="InterPro" id="IPR024520">
    <property type="entry name" value="DUF3558"/>
</dbReference>
<protein>
    <recommendedName>
        <fullName evidence="4">DUF3558 domain-containing protein</fullName>
    </recommendedName>
</protein>
<dbReference type="eggNOG" id="ENOG5031EEB">
    <property type="taxonomic scope" value="Bacteria"/>
</dbReference>
<feature type="compositionally biased region" description="Low complexity" evidence="1">
    <location>
        <begin position="79"/>
        <end position="100"/>
    </location>
</feature>
<accession>H6R6A6</accession>
<organism evidence="2 3">
    <name type="scientific">Nocardia cyriacigeorgica (strain GUH-2)</name>
    <dbReference type="NCBI Taxonomy" id="1127134"/>
    <lineage>
        <taxon>Bacteria</taxon>
        <taxon>Bacillati</taxon>
        <taxon>Actinomycetota</taxon>
        <taxon>Actinomycetes</taxon>
        <taxon>Mycobacteriales</taxon>
        <taxon>Nocardiaceae</taxon>
        <taxon>Nocardia</taxon>
    </lineage>
</organism>
<dbReference type="HOGENOM" id="CLU_1282121_0_0_11"/>
<keyword evidence="3" id="KW-1185">Reference proteome</keyword>
<evidence type="ECO:0000313" key="3">
    <source>
        <dbReference type="Proteomes" id="UP000008190"/>
    </source>
</evidence>
<evidence type="ECO:0008006" key="4">
    <source>
        <dbReference type="Google" id="ProtNLM"/>
    </source>
</evidence>
<feature type="region of interest" description="Disordered" evidence="1">
    <location>
        <begin position="73"/>
        <end position="104"/>
    </location>
</feature>
<dbReference type="STRING" id="1127134.NOCYR_0054"/>
<dbReference type="Proteomes" id="UP000008190">
    <property type="component" value="Chromosome"/>
</dbReference>
<name>H6R6A6_NOCCG</name>
<sequence>MCGIVVVAAGCRGAMEAGRVAVIAGGGGAGPVSAKVWMLAPEDLVVIARAVRVGLLGVGAVLVAAGCSSATDGQATPEGASGQGAAAASTTPSLAAEAPSGFDPCTDIPASIIKEEDMRADSPEHGNADYDGSRGIKWRGCGWAVPDGYAVGITTTNLTVDMVRDNKEFTVRWEDRIGGRRAVAINTADEKDPRASCTLNVEMKGGSLEFSMDNPASRDKTGHMDTCELARGLAEKVVPHVPDDA</sequence>
<gene>
    <name evidence="2" type="ordered locus">NOCYR_0054</name>
</gene>
<dbReference type="AlphaFoldDB" id="H6R6A6"/>
<evidence type="ECO:0000313" key="2">
    <source>
        <dbReference type="EMBL" id="CCF60879.1"/>
    </source>
</evidence>
<dbReference type="EMBL" id="FO082843">
    <property type="protein sequence ID" value="CCF60879.1"/>
    <property type="molecule type" value="Genomic_DNA"/>
</dbReference>
<reference evidence="2 3" key="1">
    <citation type="journal article" date="2012" name="J. Bacteriol.">
        <title>Genome sequence of the human- and animal-pathogenic strain Nocardia cyriacigeorgica GUH-2.</title>
        <authorList>
            <person name="Zoropogui A."/>
            <person name="Pujic P."/>
            <person name="Normand P."/>
            <person name="Barbe V."/>
            <person name="Beaman B."/>
            <person name="Beaman L."/>
            <person name="Boiron P."/>
            <person name="Colinon C."/>
            <person name="Deredjian A."/>
            <person name="Graindorge A."/>
            <person name="Mangenot S."/>
            <person name="Nazaret S."/>
            <person name="Neto M."/>
            <person name="Petit S."/>
            <person name="Roche D."/>
            <person name="Vallenet D."/>
            <person name="Rodriguez-Nava V."/>
            <person name="Richard Y."/>
            <person name="Cournoyer B."/>
            <person name="Blaha D."/>
        </authorList>
    </citation>
    <scope>NUCLEOTIDE SEQUENCE [LARGE SCALE GENOMIC DNA]</scope>
    <source>
        <strain evidence="2 3">GUH-2</strain>
    </source>
</reference>
<proteinExistence type="predicted"/>
<evidence type="ECO:0000256" key="1">
    <source>
        <dbReference type="SAM" id="MobiDB-lite"/>
    </source>
</evidence>
<dbReference type="KEGG" id="ncy:NOCYR_0054"/>